<dbReference type="OrthoDB" id="194358at2759"/>
<accession>A0A8H4XDH0</accession>
<feature type="compositionally biased region" description="Polar residues" evidence="1">
    <location>
        <begin position="578"/>
        <end position="594"/>
    </location>
</feature>
<dbReference type="EMBL" id="JABEXW010000101">
    <property type="protein sequence ID" value="KAF4971133.1"/>
    <property type="molecule type" value="Genomic_DNA"/>
</dbReference>
<gene>
    <name evidence="2" type="ORF">FSARC_1966</name>
</gene>
<reference evidence="2" key="2">
    <citation type="submission" date="2020-05" db="EMBL/GenBank/DDBJ databases">
        <authorList>
            <person name="Kim H.-S."/>
            <person name="Proctor R.H."/>
            <person name="Brown D.W."/>
        </authorList>
    </citation>
    <scope>NUCLEOTIDE SEQUENCE</scope>
    <source>
        <strain evidence="2">NRRL 20472</strain>
    </source>
</reference>
<feature type="region of interest" description="Disordered" evidence="1">
    <location>
        <begin position="578"/>
        <end position="602"/>
    </location>
</feature>
<sequence length="658" mass="73853">MLRAVAVADTTPRTILILDGLDESLASQSDPQNLEALLDLLSFLAHTRGSHMWIIACSRPTPELRSEFLDSFHIPINENNSDDVKILVDCGIDSLRTAWPHRHKKQGGRARYLHSLSQPSARPAEKLNIQDELELGSMRDHLISKSLGSMIWIKLVFSEVEHLVQRKEGFTLTQLRERVQSLPQDLEKLYREIVSRLRLDQDLQKSKTSERIFLWVTGSPEWGILQLQELHEALAIPDNPHGGTRMSAFNELESNRYQIGNDWDYFYSIVYAHCGGLLEFIPPSRFDNSTTSRVDEMNAKWSVHLIHHTAKSFLEAGDESWPLHIVEADAIQYVSEQSAGYLEIIFPPESQSILNTAPSLLSQDLTVGNLEWNANQADRCSVETFDHDHALALLQHFMDIPRTVKESIELIVRRLDSTALLTFALNTLRDKCLDDRWMTSQQLPDFLTWWLKDAPTPSAGTLATSAHLSAHLCDSGLINSLTLLFELREVFASHLMTKDMLLGIVYGASYAALQLRESSSTFLMLARSGEDLGRLIRCLTPWSITTMSDFSIEDFETDRQLRVILNALESIADDSKTLTSKSSAGTENQKTEAINSDDGDCVDEDDPQTLTTVCIETIASTLCDVGDTEAWLGLHSDIQNWLGATPLVGERQGKALGE</sequence>
<keyword evidence="3" id="KW-1185">Reference proteome</keyword>
<proteinExistence type="predicted"/>
<organism evidence="2 3">
    <name type="scientific">Fusarium sarcochroum</name>
    <dbReference type="NCBI Taxonomy" id="1208366"/>
    <lineage>
        <taxon>Eukaryota</taxon>
        <taxon>Fungi</taxon>
        <taxon>Dikarya</taxon>
        <taxon>Ascomycota</taxon>
        <taxon>Pezizomycotina</taxon>
        <taxon>Sordariomycetes</taxon>
        <taxon>Hypocreomycetidae</taxon>
        <taxon>Hypocreales</taxon>
        <taxon>Nectriaceae</taxon>
        <taxon>Fusarium</taxon>
        <taxon>Fusarium lateritium species complex</taxon>
    </lineage>
</organism>
<protein>
    <recommendedName>
        <fullName evidence="4">NACHT domain-containing protein</fullName>
    </recommendedName>
</protein>
<name>A0A8H4XDH0_9HYPO</name>
<dbReference type="Proteomes" id="UP000622797">
    <property type="component" value="Unassembled WGS sequence"/>
</dbReference>
<evidence type="ECO:0000256" key="1">
    <source>
        <dbReference type="SAM" id="MobiDB-lite"/>
    </source>
</evidence>
<comment type="caution">
    <text evidence="2">The sequence shown here is derived from an EMBL/GenBank/DDBJ whole genome shotgun (WGS) entry which is preliminary data.</text>
</comment>
<dbReference type="AlphaFoldDB" id="A0A8H4XDH0"/>
<dbReference type="PANTHER" id="PTHR10039">
    <property type="entry name" value="AMELOGENIN"/>
    <property type="match status" value="1"/>
</dbReference>
<evidence type="ECO:0000313" key="2">
    <source>
        <dbReference type="EMBL" id="KAF4971133.1"/>
    </source>
</evidence>
<evidence type="ECO:0000313" key="3">
    <source>
        <dbReference type="Proteomes" id="UP000622797"/>
    </source>
</evidence>
<evidence type="ECO:0008006" key="4">
    <source>
        <dbReference type="Google" id="ProtNLM"/>
    </source>
</evidence>
<reference evidence="2" key="1">
    <citation type="journal article" date="2020" name="BMC Genomics">
        <title>Correction to: Identification and distribution of gene clusters required for synthesis of sphingolipid metabolism inhibitors in diverse species of the filamentous fungus Fusarium.</title>
        <authorList>
            <person name="Kim H.S."/>
            <person name="Lohmar J.M."/>
            <person name="Busman M."/>
            <person name="Brown D.W."/>
            <person name="Naumann T.A."/>
            <person name="Divon H.H."/>
            <person name="Lysoe E."/>
            <person name="Uhlig S."/>
            <person name="Proctor R.H."/>
        </authorList>
    </citation>
    <scope>NUCLEOTIDE SEQUENCE</scope>
    <source>
        <strain evidence="2">NRRL 20472</strain>
    </source>
</reference>